<dbReference type="InterPro" id="IPR002528">
    <property type="entry name" value="MATE_fam"/>
</dbReference>
<keyword evidence="6 10" id="KW-0812">Transmembrane</keyword>
<dbReference type="Proteomes" id="UP001565200">
    <property type="component" value="Unassembled WGS sequence"/>
</dbReference>
<keyword evidence="5" id="KW-1003">Cell membrane</keyword>
<feature type="transmembrane region" description="Helical" evidence="10">
    <location>
        <begin position="170"/>
        <end position="192"/>
    </location>
</feature>
<keyword evidence="7 10" id="KW-1133">Transmembrane helix</keyword>
<evidence type="ECO:0000256" key="8">
    <source>
        <dbReference type="ARBA" id="ARBA00023136"/>
    </source>
</evidence>
<feature type="transmembrane region" description="Helical" evidence="10">
    <location>
        <begin position="275"/>
        <end position="298"/>
    </location>
</feature>
<evidence type="ECO:0000256" key="7">
    <source>
        <dbReference type="ARBA" id="ARBA00022989"/>
    </source>
</evidence>
<reference evidence="11 12" key="1">
    <citation type="submission" date="2024-03" db="EMBL/GenBank/DDBJ databases">
        <title>Mouse gut bacterial collection (mGBC) of GemPharmatech.</title>
        <authorList>
            <person name="He Y."/>
            <person name="Dong L."/>
            <person name="Wu D."/>
            <person name="Gao X."/>
            <person name="Lin Z."/>
        </authorList>
    </citation>
    <scope>NUCLEOTIDE SEQUENCE [LARGE SCALE GENOMIC DNA]</scope>
    <source>
        <strain evidence="11 12">54-13</strain>
    </source>
</reference>
<proteinExistence type="inferred from homology"/>
<dbReference type="InterPro" id="IPR051327">
    <property type="entry name" value="MATE_MepA_subfamily"/>
</dbReference>
<gene>
    <name evidence="11" type="ORF">AAK873_03725</name>
</gene>
<evidence type="ECO:0000256" key="6">
    <source>
        <dbReference type="ARBA" id="ARBA00022692"/>
    </source>
</evidence>
<evidence type="ECO:0000256" key="9">
    <source>
        <dbReference type="ARBA" id="ARBA00023251"/>
    </source>
</evidence>
<evidence type="ECO:0000256" key="2">
    <source>
        <dbReference type="ARBA" id="ARBA00008417"/>
    </source>
</evidence>
<keyword evidence="12" id="KW-1185">Reference proteome</keyword>
<comment type="subcellular location">
    <subcellularLocation>
        <location evidence="1">Cell membrane</location>
        <topology evidence="1">Multi-pass membrane protein</topology>
    </subcellularLocation>
</comment>
<dbReference type="CDD" id="cd13143">
    <property type="entry name" value="MATE_MepA_like"/>
    <property type="match status" value="1"/>
</dbReference>
<evidence type="ECO:0000256" key="5">
    <source>
        <dbReference type="ARBA" id="ARBA00022475"/>
    </source>
</evidence>
<feature type="transmembrane region" description="Helical" evidence="10">
    <location>
        <begin position="20"/>
        <end position="40"/>
    </location>
</feature>
<dbReference type="PANTHER" id="PTHR43823">
    <property type="entry name" value="SPORULATION PROTEIN YKVU"/>
    <property type="match status" value="1"/>
</dbReference>
<feature type="transmembrane region" description="Helical" evidence="10">
    <location>
        <begin position="421"/>
        <end position="443"/>
    </location>
</feature>
<dbReference type="InterPro" id="IPR045070">
    <property type="entry name" value="MATE_MepA-like"/>
</dbReference>
<organism evidence="11 12">
    <name type="scientific">Heminiphilus faecis</name>
    <dbReference type="NCBI Taxonomy" id="2601703"/>
    <lineage>
        <taxon>Bacteria</taxon>
        <taxon>Pseudomonadati</taxon>
        <taxon>Bacteroidota</taxon>
        <taxon>Bacteroidia</taxon>
        <taxon>Bacteroidales</taxon>
        <taxon>Muribaculaceae</taxon>
        <taxon>Heminiphilus</taxon>
    </lineage>
</organism>
<dbReference type="Pfam" id="PF01554">
    <property type="entry name" value="MatE"/>
    <property type="match status" value="2"/>
</dbReference>
<dbReference type="RefSeq" id="WP_369863227.1">
    <property type="nucleotide sequence ID" value="NZ_JBCLPP010000007.1"/>
</dbReference>
<comment type="similarity">
    <text evidence="2">Belongs to the multi antimicrobial extrusion (MATE) (TC 2.A.66.1) family. MepA subfamily.</text>
</comment>
<evidence type="ECO:0000256" key="10">
    <source>
        <dbReference type="SAM" id="Phobius"/>
    </source>
</evidence>
<evidence type="ECO:0000313" key="12">
    <source>
        <dbReference type="Proteomes" id="UP001565200"/>
    </source>
</evidence>
<keyword evidence="4" id="KW-0813">Transport</keyword>
<feature type="transmembrane region" description="Helical" evidence="10">
    <location>
        <begin position="140"/>
        <end position="158"/>
    </location>
</feature>
<dbReference type="EMBL" id="JBCLPP010000007">
    <property type="protein sequence ID" value="MEY8244730.1"/>
    <property type="molecule type" value="Genomic_DNA"/>
</dbReference>
<dbReference type="PANTHER" id="PTHR43823:SF3">
    <property type="entry name" value="MULTIDRUG EXPORT PROTEIN MEPA"/>
    <property type="match status" value="1"/>
</dbReference>
<keyword evidence="8 10" id="KW-0472">Membrane</keyword>
<feature type="transmembrane region" description="Helical" evidence="10">
    <location>
        <begin position="319"/>
        <end position="341"/>
    </location>
</feature>
<feature type="transmembrane region" description="Helical" evidence="10">
    <location>
        <begin position="392"/>
        <end position="409"/>
    </location>
</feature>
<name>A0ABV4CWW7_9BACT</name>
<evidence type="ECO:0000256" key="4">
    <source>
        <dbReference type="ARBA" id="ARBA00022448"/>
    </source>
</evidence>
<accession>A0ABV4CWW7</accession>
<sequence length="458" mass="49402">MEKTKSDITELATRPIGRLLWEYSLPAIVGMVVMSLYNVIDRIFIGRGVGAEAIAGLAITFPVMNVSAAIGVLIGAGAAARVSIMLGQRDMRGAELVLGNSLVLIISNAIVYLTIFAVFLDDILMAFGASSATLPYAHDFMAYILPGMLIMNIMYSLNNIMRASGYPRQAMITMFIGAGCNVILAPIFIFALDMGIKGAAIATDISMAVGAAFVIAHFCRRTSTVRFTRGIYGIKWHIVWGIISIGAAPSIVNFTSSAINVIINRTLYNYGGDIAVGAVGIFSTYTSLLCMIVVGLCQGVQPILGYNYGAGHMTRLRKAFWMAAVIGTCVTSIGAFFSIFFPDLIARAFTVDSELIAATANGLHISTVMFWAVGFQIISTTLFQSIGMAGKSIFLSLIRQVIFLIPLLLTLPKHFGLNGVWASFPSSDLAATVVTLIMVFYQLHKLRRHVPPRPASYQ</sequence>
<feature type="transmembrane region" description="Helical" evidence="10">
    <location>
        <begin position="361"/>
        <end position="383"/>
    </location>
</feature>
<feature type="transmembrane region" description="Helical" evidence="10">
    <location>
        <begin position="198"/>
        <end position="218"/>
    </location>
</feature>
<evidence type="ECO:0000256" key="1">
    <source>
        <dbReference type="ARBA" id="ARBA00004651"/>
    </source>
</evidence>
<dbReference type="InterPro" id="IPR048279">
    <property type="entry name" value="MdtK-like"/>
</dbReference>
<feature type="transmembrane region" description="Helical" evidence="10">
    <location>
        <begin position="238"/>
        <end position="263"/>
    </location>
</feature>
<evidence type="ECO:0000256" key="3">
    <source>
        <dbReference type="ARBA" id="ARBA00022106"/>
    </source>
</evidence>
<feature type="transmembrane region" description="Helical" evidence="10">
    <location>
        <begin position="60"/>
        <end position="84"/>
    </location>
</feature>
<protein>
    <recommendedName>
        <fullName evidence="3">Multidrug export protein MepA</fullName>
    </recommendedName>
</protein>
<comment type="caution">
    <text evidence="11">The sequence shown here is derived from an EMBL/GenBank/DDBJ whole genome shotgun (WGS) entry which is preliminary data.</text>
</comment>
<feature type="transmembrane region" description="Helical" evidence="10">
    <location>
        <begin position="96"/>
        <end position="120"/>
    </location>
</feature>
<evidence type="ECO:0000313" key="11">
    <source>
        <dbReference type="EMBL" id="MEY8244730.1"/>
    </source>
</evidence>
<dbReference type="NCBIfam" id="TIGR00797">
    <property type="entry name" value="matE"/>
    <property type="match status" value="1"/>
</dbReference>
<keyword evidence="9" id="KW-0046">Antibiotic resistance</keyword>
<dbReference type="PIRSF" id="PIRSF006603">
    <property type="entry name" value="DinF"/>
    <property type="match status" value="1"/>
</dbReference>